<sequence length="96" mass="10914">MSTKLREDIREVIMKYVDGTINVERCIDRIIDCRQQLETRPRSVTFGGQTTTSRMTNAYRPGNIFDTKVPLATSERRASFDPQNKNSVSCPTDGID</sequence>
<evidence type="ECO:0000313" key="6">
    <source>
        <dbReference type="Proteomes" id="UP000663829"/>
    </source>
</evidence>
<dbReference type="EMBL" id="CAJNOK010023103">
    <property type="protein sequence ID" value="CAF1357740.1"/>
    <property type="molecule type" value="Genomic_DNA"/>
</dbReference>
<evidence type="ECO:0000313" key="5">
    <source>
        <dbReference type="EMBL" id="CAF4168062.1"/>
    </source>
</evidence>
<dbReference type="AlphaFoldDB" id="A0A814Y1R6"/>
<evidence type="ECO:0000313" key="2">
    <source>
        <dbReference type="EMBL" id="CAF1223310.1"/>
    </source>
</evidence>
<evidence type="ECO:0000313" key="4">
    <source>
        <dbReference type="EMBL" id="CAF3986516.1"/>
    </source>
</evidence>
<dbReference type="EMBL" id="CAJOBA010044751">
    <property type="protein sequence ID" value="CAF4168062.1"/>
    <property type="molecule type" value="Genomic_DNA"/>
</dbReference>
<dbReference type="EMBL" id="CAJNOQ010009383">
    <property type="protein sequence ID" value="CAF1223310.1"/>
    <property type="molecule type" value="Genomic_DNA"/>
</dbReference>
<name>A0A814Y1R6_9BILA</name>
<dbReference type="Proteomes" id="UP000682733">
    <property type="component" value="Unassembled WGS sequence"/>
</dbReference>
<organism evidence="2 6">
    <name type="scientific">Didymodactylos carnosus</name>
    <dbReference type="NCBI Taxonomy" id="1234261"/>
    <lineage>
        <taxon>Eukaryota</taxon>
        <taxon>Metazoa</taxon>
        <taxon>Spiralia</taxon>
        <taxon>Gnathifera</taxon>
        <taxon>Rotifera</taxon>
        <taxon>Eurotatoria</taxon>
        <taxon>Bdelloidea</taxon>
        <taxon>Philodinida</taxon>
        <taxon>Philodinidae</taxon>
        <taxon>Didymodactylos</taxon>
    </lineage>
</organism>
<feature type="compositionally biased region" description="Polar residues" evidence="1">
    <location>
        <begin position="81"/>
        <end position="90"/>
    </location>
</feature>
<dbReference type="Proteomes" id="UP000677228">
    <property type="component" value="Unassembled WGS sequence"/>
</dbReference>
<keyword evidence="6" id="KW-1185">Reference proteome</keyword>
<feature type="region of interest" description="Disordered" evidence="1">
    <location>
        <begin position="74"/>
        <end position="96"/>
    </location>
</feature>
<evidence type="ECO:0000313" key="3">
    <source>
        <dbReference type="EMBL" id="CAF1357740.1"/>
    </source>
</evidence>
<dbReference type="Proteomes" id="UP000663829">
    <property type="component" value="Unassembled WGS sequence"/>
</dbReference>
<reference evidence="2" key="1">
    <citation type="submission" date="2021-02" db="EMBL/GenBank/DDBJ databases">
        <authorList>
            <person name="Nowell W R."/>
        </authorList>
    </citation>
    <scope>NUCLEOTIDE SEQUENCE</scope>
</reference>
<comment type="caution">
    <text evidence="2">The sequence shown here is derived from an EMBL/GenBank/DDBJ whole genome shotgun (WGS) entry which is preliminary data.</text>
</comment>
<evidence type="ECO:0000256" key="1">
    <source>
        <dbReference type="SAM" id="MobiDB-lite"/>
    </source>
</evidence>
<accession>A0A814Y1R6</accession>
<proteinExistence type="predicted"/>
<protein>
    <submittedName>
        <fullName evidence="2">Uncharacterized protein</fullName>
    </submittedName>
</protein>
<dbReference type="EMBL" id="CAJOBC010009384">
    <property type="protein sequence ID" value="CAF3986516.1"/>
    <property type="molecule type" value="Genomic_DNA"/>
</dbReference>
<dbReference type="Proteomes" id="UP000681722">
    <property type="component" value="Unassembled WGS sequence"/>
</dbReference>
<gene>
    <name evidence="2" type="ORF">GPM918_LOCUS24801</name>
    <name evidence="3" type="ORF">OVA965_LOCUS31095</name>
    <name evidence="4" type="ORF">SRO942_LOCUS24801</name>
    <name evidence="5" type="ORF">TMI583_LOCUS31918</name>
</gene>